<evidence type="ECO:0000256" key="1">
    <source>
        <dbReference type="ARBA" id="ARBA00005634"/>
    </source>
</evidence>
<keyword evidence="2" id="KW-0175">Coiled coil</keyword>
<proteinExistence type="inferred from homology"/>
<comment type="caution">
    <text evidence="8">The sequence shown here is derived from an EMBL/GenBank/DDBJ whole genome shotgun (WGS) entry which is preliminary data.</text>
</comment>
<dbReference type="CDD" id="cd02121">
    <property type="entry name" value="PA_GCPII_like"/>
    <property type="match status" value="1"/>
</dbReference>
<evidence type="ECO:0000256" key="2">
    <source>
        <dbReference type="SAM" id="Coils"/>
    </source>
</evidence>
<evidence type="ECO:0000259" key="7">
    <source>
        <dbReference type="Pfam" id="PF04389"/>
    </source>
</evidence>
<dbReference type="STRING" id="1263082.A0A068RVF8"/>
<evidence type="ECO:0000313" key="8">
    <source>
        <dbReference type="EMBL" id="CDH53582.1"/>
    </source>
</evidence>
<dbReference type="InterPro" id="IPR046450">
    <property type="entry name" value="PA_dom_sf"/>
</dbReference>
<dbReference type="FunFam" id="3.40.630.10:FF:000101">
    <property type="entry name" value="N-acetylated alpha-linked acidic dipeptidase like 1"/>
    <property type="match status" value="1"/>
</dbReference>
<accession>A0A068RVF8</accession>
<sequence length="813" mass="91464">MRKGYTPIPQYDQAGNPIAEDSHPAVTLERFKMWCAQLTSRDNDTTTREPLLNEKMPFSVPPPRRRKSYLSRSLKLAITLALLTSTALFASRFTMMYSFVSKSMPVNDAMGLMKALPSSEYIRGFFHDYASVTHLAGKANDEAQAQWTRDKFIEFGIQDTKIETYYPMLNYPVERRLAIVKGPEHLLYEAKLHEKPTAEDSMAGNEVTPTFHAYSANGNVTGPVVYVNYGRIEDFELLASRGLNFSGTIALMRNGLTSHGVKVKAAEMFGCVGALLYSDPADDGPLNKESEEGIPAEAYPRGPWRSATSVERSTVHSLSIMAGDPLTPGYAATENATRVPLEESNAVPRIPSLPISWSDAMPLLKATEHFGLLSDQEWQGGLKEIAYFTGPSEALVNLVNVNENKITPIWNVIGRIQGKEEPNRAIIIGNHRDAWGYGAVDPSSGSAVMLELVRVLGVLMEQGWRPRRTIIIASWDGGEYARVGSTEWVEDNKDWLSDEAVAYINVDSAVSGPNFRARASPLMRQLIFEVTNNVVDPLTSKTVLQAWKDRINSMADDEDEKEQEQNELALGMIPPINAASDDVAFAHHLGISSMTLNFFGDYGVKHSNYDSIYWMEHFGDPTYEYHRTMVRLWGMMLLRLSSDWLLPMHPIEYANELSRYATHISDMQGCLALPDLSTAVASLQDKARHFEHKLRKYQHKIDKGKHNKKLRKHVAKSNERLAQFERAFIDPAGLPGREWYKHVVYAPHVWNAFKIQVFPSIHEAMKGNNPAFTREMEERTAQFVNSALSTLRGKYDDFLDEDDSHQDNDNSDE</sequence>
<dbReference type="OrthoDB" id="5841748at2759"/>
<evidence type="ECO:0000256" key="4">
    <source>
        <dbReference type="SAM" id="Phobius"/>
    </source>
</evidence>
<keyword evidence="8" id="KW-0378">Hydrolase</keyword>
<dbReference type="PANTHER" id="PTHR10404:SF46">
    <property type="entry name" value="VACUOLAR PROTEIN SORTING-ASSOCIATED PROTEIN 70"/>
    <property type="match status" value="1"/>
</dbReference>
<dbReference type="PANTHER" id="PTHR10404">
    <property type="entry name" value="N-ACETYLATED-ALPHA-LINKED ACIDIC DIPEPTIDASE"/>
    <property type="match status" value="1"/>
</dbReference>
<feature type="region of interest" description="Disordered" evidence="3">
    <location>
        <begin position="282"/>
        <end position="305"/>
    </location>
</feature>
<organism evidence="8 9">
    <name type="scientific">Lichtheimia corymbifera JMRC:FSU:9682</name>
    <dbReference type="NCBI Taxonomy" id="1263082"/>
    <lineage>
        <taxon>Eukaryota</taxon>
        <taxon>Fungi</taxon>
        <taxon>Fungi incertae sedis</taxon>
        <taxon>Mucoromycota</taxon>
        <taxon>Mucoromycotina</taxon>
        <taxon>Mucoromycetes</taxon>
        <taxon>Mucorales</taxon>
        <taxon>Lichtheimiaceae</taxon>
        <taxon>Lichtheimia</taxon>
    </lineage>
</organism>
<dbReference type="EMBL" id="CBTN010000018">
    <property type="protein sequence ID" value="CDH53582.1"/>
    <property type="molecule type" value="Genomic_DNA"/>
</dbReference>
<dbReference type="SUPFAM" id="SSF47672">
    <property type="entry name" value="Transferrin receptor-like dimerisation domain"/>
    <property type="match status" value="1"/>
</dbReference>
<dbReference type="SUPFAM" id="SSF53187">
    <property type="entry name" value="Zn-dependent exopeptidases"/>
    <property type="match status" value="1"/>
</dbReference>
<name>A0A068RVF8_9FUNG</name>
<evidence type="ECO:0000259" key="6">
    <source>
        <dbReference type="Pfam" id="PF04253"/>
    </source>
</evidence>
<dbReference type="InterPro" id="IPR036757">
    <property type="entry name" value="TFR-like_dimer_dom_sf"/>
</dbReference>
<dbReference type="InterPro" id="IPR003137">
    <property type="entry name" value="PA_domain"/>
</dbReference>
<dbReference type="Gene3D" id="3.40.630.10">
    <property type="entry name" value="Zn peptidases"/>
    <property type="match status" value="1"/>
</dbReference>
<evidence type="ECO:0000259" key="5">
    <source>
        <dbReference type="Pfam" id="PF02225"/>
    </source>
</evidence>
<dbReference type="Gene3D" id="3.50.30.30">
    <property type="match status" value="1"/>
</dbReference>
<keyword evidence="8" id="KW-0645">Protease</keyword>
<keyword evidence="4" id="KW-0812">Transmembrane</keyword>
<evidence type="ECO:0000256" key="3">
    <source>
        <dbReference type="SAM" id="MobiDB-lite"/>
    </source>
</evidence>
<feature type="domain" description="Transferrin receptor-like dimerisation" evidence="6">
    <location>
        <begin position="673"/>
        <end position="791"/>
    </location>
</feature>
<gene>
    <name evidence="8" type="ORF">LCOR_04920.1</name>
</gene>
<dbReference type="Pfam" id="PF02225">
    <property type="entry name" value="PA"/>
    <property type="match status" value="1"/>
</dbReference>
<reference evidence="8" key="1">
    <citation type="submission" date="2013-08" db="EMBL/GenBank/DDBJ databases">
        <title>Gene expansion shapes genome architecture in the human pathogen Lichtheimia corymbifera: an evolutionary genomics analysis in the ancient terrestrial Mucorales (Mucoromycotina).</title>
        <authorList>
            <person name="Schwartze V.U."/>
            <person name="Winter S."/>
            <person name="Shelest E."/>
            <person name="Marcet-Houben M."/>
            <person name="Horn F."/>
            <person name="Wehner S."/>
            <person name="Hoffmann K."/>
            <person name="Riege K."/>
            <person name="Sammeth M."/>
            <person name="Nowrousian M."/>
            <person name="Valiante V."/>
            <person name="Linde J."/>
            <person name="Jacobsen I.D."/>
            <person name="Marz M."/>
            <person name="Brakhage A.A."/>
            <person name="Gabaldon T."/>
            <person name="Bocker S."/>
            <person name="Voigt K."/>
        </authorList>
    </citation>
    <scope>NUCLEOTIDE SEQUENCE [LARGE SCALE GENOMIC DNA]</scope>
    <source>
        <strain evidence="8">FSU 9682</strain>
    </source>
</reference>
<dbReference type="SUPFAM" id="SSF52025">
    <property type="entry name" value="PA domain"/>
    <property type="match status" value="1"/>
</dbReference>
<dbReference type="InterPro" id="IPR039373">
    <property type="entry name" value="Peptidase_M28B"/>
</dbReference>
<dbReference type="InterPro" id="IPR007484">
    <property type="entry name" value="Peptidase_M28"/>
</dbReference>
<comment type="similarity">
    <text evidence="1">Belongs to the peptidase M28 family. M28B subfamily.</text>
</comment>
<feature type="domain" description="Peptidase M28" evidence="7">
    <location>
        <begin position="411"/>
        <end position="565"/>
    </location>
</feature>
<keyword evidence="4" id="KW-1133">Transmembrane helix</keyword>
<dbReference type="Proteomes" id="UP000027586">
    <property type="component" value="Unassembled WGS sequence"/>
</dbReference>
<keyword evidence="8" id="KW-0121">Carboxypeptidase</keyword>
<dbReference type="GO" id="GO:0004180">
    <property type="term" value="F:carboxypeptidase activity"/>
    <property type="evidence" value="ECO:0007669"/>
    <property type="project" value="UniProtKB-KW"/>
</dbReference>
<feature type="coiled-coil region" evidence="2">
    <location>
        <begin position="680"/>
        <end position="727"/>
    </location>
</feature>
<keyword evidence="9" id="KW-1185">Reference proteome</keyword>
<dbReference type="CDD" id="cd08022">
    <property type="entry name" value="M28_PSMA_like"/>
    <property type="match status" value="1"/>
</dbReference>
<feature type="transmembrane region" description="Helical" evidence="4">
    <location>
        <begin position="74"/>
        <end position="100"/>
    </location>
</feature>
<dbReference type="Pfam" id="PF04389">
    <property type="entry name" value="Peptidase_M28"/>
    <property type="match status" value="1"/>
</dbReference>
<evidence type="ECO:0000313" key="9">
    <source>
        <dbReference type="Proteomes" id="UP000027586"/>
    </source>
</evidence>
<keyword evidence="4" id="KW-0472">Membrane</keyword>
<dbReference type="InterPro" id="IPR007365">
    <property type="entry name" value="TFR-like_dimer_dom"/>
</dbReference>
<dbReference type="Gene3D" id="1.20.930.40">
    <property type="entry name" value="Transferrin receptor-like, dimerisation domain"/>
    <property type="match status" value="1"/>
</dbReference>
<dbReference type="AlphaFoldDB" id="A0A068RVF8"/>
<feature type="domain" description="PA" evidence="5">
    <location>
        <begin position="220"/>
        <end position="300"/>
    </location>
</feature>
<dbReference type="VEuPathDB" id="FungiDB:LCOR_04920.1"/>
<protein>
    <submittedName>
        <fullName evidence="8">Glutamate carboxypeptidase</fullName>
    </submittedName>
</protein>
<dbReference type="Pfam" id="PF04253">
    <property type="entry name" value="TFR_dimer"/>
    <property type="match status" value="1"/>
</dbReference>